<dbReference type="Proteomes" id="UP000322699">
    <property type="component" value="Unassembled WGS sequence"/>
</dbReference>
<dbReference type="PANTHER" id="PTHR35519:SF2">
    <property type="entry name" value="PH DOMAIN PROTEIN"/>
    <property type="match status" value="1"/>
</dbReference>
<evidence type="ECO:0008006" key="4">
    <source>
        <dbReference type="Google" id="ProtNLM"/>
    </source>
</evidence>
<evidence type="ECO:0000313" key="2">
    <source>
        <dbReference type="EMBL" id="KAA1258430.1"/>
    </source>
</evidence>
<evidence type="ECO:0000256" key="1">
    <source>
        <dbReference type="SAM" id="Phobius"/>
    </source>
</evidence>
<keyword evidence="1" id="KW-0472">Membrane</keyword>
<dbReference type="Pfam" id="PF13430">
    <property type="entry name" value="DUF4112"/>
    <property type="match status" value="1"/>
</dbReference>
<dbReference type="InterPro" id="IPR025187">
    <property type="entry name" value="DUF4112"/>
</dbReference>
<organism evidence="2 3">
    <name type="scientific">Rubripirellula obstinata</name>
    <dbReference type="NCBI Taxonomy" id="406547"/>
    <lineage>
        <taxon>Bacteria</taxon>
        <taxon>Pseudomonadati</taxon>
        <taxon>Planctomycetota</taxon>
        <taxon>Planctomycetia</taxon>
        <taxon>Pirellulales</taxon>
        <taxon>Pirellulaceae</taxon>
        <taxon>Rubripirellula</taxon>
    </lineage>
</organism>
<comment type="caution">
    <text evidence="2">The sequence shown here is derived from an EMBL/GenBank/DDBJ whole genome shotgun (WGS) entry which is preliminary data.</text>
</comment>
<feature type="transmembrane region" description="Helical" evidence="1">
    <location>
        <begin position="128"/>
        <end position="153"/>
    </location>
</feature>
<dbReference type="AlphaFoldDB" id="A0A5B1CFT3"/>
<sequence length="166" mass="18118">MTDSPNSENKIANQSSREMQWVDRFTSTLDTKLRIPGTKIRFGLDFLLGLIPGIGDAISLGLSGMLIATMAKNGASGKLVAKMLGNVLLDSIVGTVPVLGNVFDLFYKANYRNLNLMREHYEEDKHKGSVWPILLAVIASIVVILAATAWMFMKLFSWIGGLVSGT</sequence>
<keyword evidence="3" id="KW-1185">Reference proteome</keyword>
<reference evidence="2 3" key="1">
    <citation type="submission" date="2019-08" db="EMBL/GenBank/DDBJ databases">
        <title>Deep-cultivation of Planctomycetes and their phenomic and genomic characterization uncovers novel biology.</title>
        <authorList>
            <person name="Wiegand S."/>
            <person name="Jogler M."/>
            <person name="Boedeker C."/>
            <person name="Pinto D."/>
            <person name="Vollmers J."/>
            <person name="Rivas-Marin E."/>
            <person name="Kohn T."/>
            <person name="Peeters S.H."/>
            <person name="Heuer A."/>
            <person name="Rast P."/>
            <person name="Oberbeckmann S."/>
            <person name="Bunk B."/>
            <person name="Jeske O."/>
            <person name="Meyerdierks A."/>
            <person name="Storesund J.E."/>
            <person name="Kallscheuer N."/>
            <person name="Luecker S."/>
            <person name="Lage O.M."/>
            <person name="Pohl T."/>
            <person name="Merkel B.J."/>
            <person name="Hornburger P."/>
            <person name="Mueller R.-W."/>
            <person name="Bruemmer F."/>
            <person name="Labrenz M."/>
            <person name="Spormann A.M."/>
            <person name="Op Den Camp H."/>
            <person name="Overmann J."/>
            <person name="Amann R."/>
            <person name="Jetten M.S.M."/>
            <person name="Mascher T."/>
            <person name="Medema M.H."/>
            <person name="Devos D.P."/>
            <person name="Kaster A.-K."/>
            <person name="Ovreas L."/>
            <person name="Rohde M."/>
            <person name="Galperin M.Y."/>
            <person name="Jogler C."/>
        </authorList>
    </citation>
    <scope>NUCLEOTIDE SEQUENCE [LARGE SCALE GENOMIC DNA]</scope>
    <source>
        <strain evidence="2 3">LF1</strain>
    </source>
</reference>
<keyword evidence="1" id="KW-1133">Transmembrane helix</keyword>
<name>A0A5B1CFT3_9BACT</name>
<feature type="transmembrane region" description="Helical" evidence="1">
    <location>
        <begin position="42"/>
        <end position="67"/>
    </location>
</feature>
<feature type="transmembrane region" description="Helical" evidence="1">
    <location>
        <begin position="87"/>
        <end position="107"/>
    </location>
</feature>
<dbReference type="PANTHER" id="PTHR35519">
    <property type="entry name" value="MEMBRANE PROTEINS"/>
    <property type="match status" value="1"/>
</dbReference>
<dbReference type="EMBL" id="VRLW01000001">
    <property type="protein sequence ID" value="KAA1258430.1"/>
    <property type="molecule type" value="Genomic_DNA"/>
</dbReference>
<accession>A0A5B1CFT3</accession>
<proteinExistence type="predicted"/>
<protein>
    <recommendedName>
        <fullName evidence="4">DUF4112 domain-containing protein</fullName>
    </recommendedName>
</protein>
<dbReference type="OrthoDB" id="513552at2"/>
<keyword evidence="1" id="KW-0812">Transmembrane</keyword>
<gene>
    <name evidence="2" type="ORF">LF1_09490</name>
</gene>
<evidence type="ECO:0000313" key="3">
    <source>
        <dbReference type="Proteomes" id="UP000322699"/>
    </source>
</evidence>
<dbReference type="RefSeq" id="WP_068267009.1">
    <property type="nucleotide sequence ID" value="NZ_LWSK01000147.1"/>
</dbReference>